<accession>A0A840D8J4</accession>
<evidence type="ECO:0000313" key="1">
    <source>
        <dbReference type="EMBL" id="MBB4044813.1"/>
    </source>
</evidence>
<sequence>MDKNKLKKTAPDIGPFKALIVFRESGEMDNLFVPTLCDAIRQRKIDVRCSTEEFWNPSTHYAVIHFQWPEEVVGWNCHDPLAVHRLEERIAHFRSAGTRFIYTRHNSRPKNGNEIIGRAYDVIESNSDVVVHMGAFSHREFIELYPEALNVVIPHHLYQYTYKEDISTEHARQKLRLPQGAFIVAALGKYRSRDEIRLTVGGFRRTPVDHKLLLAPRLYPFSRQNPYPGKPLKRYLSRMGYHLLIPLLNRWFNLRAGASDEVVDPCDLPYYIAAADVILIGQKGDLSTSDILLAFLFRKVVAGPDSGNIGELLRETGNPTFHPGDKFRIGHALLQARRLSRKLKGEMNHDYALDRMSIKEVGTRYANLYNELAERKKEPRIQEINL</sequence>
<dbReference type="AlphaFoldDB" id="A0A840D8J4"/>
<keyword evidence="2" id="KW-1185">Reference proteome</keyword>
<reference evidence="1" key="1">
    <citation type="submission" date="2020-08" db="EMBL/GenBank/DDBJ databases">
        <title>Genomic Encyclopedia of Type Strains, Phase IV (KMG-IV): sequencing the most valuable type-strain genomes for metagenomic binning, comparative biology and taxonomic classification.</title>
        <authorList>
            <person name="Goeker M."/>
        </authorList>
    </citation>
    <scope>NUCLEOTIDE SEQUENCE [LARGE SCALE GENOMIC DNA]</scope>
    <source>
        <strain evidence="1">DSM 105720</strain>
    </source>
</reference>
<proteinExistence type="predicted"/>
<dbReference type="EMBL" id="JACIER010000010">
    <property type="protein sequence ID" value="MBB4044813.1"/>
    <property type="molecule type" value="Genomic_DNA"/>
</dbReference>
<evidence type="ECO:0000313" key="2">
    <source>
        <dbReference type="Proteomes" id="UP000560658"/>
    </source>
</evidence>
<name>A0A840D8J4_9BACE</name>
<dbReference type="RefSeq" id="WP_044164693.1">
    <property type="nucleotide sequence ID" value="NZ_JACIER010000010.1"/>
</dbReference>
<organism evidence="1 2">
    <name type="scientific">Bacteroides reticulotermitis</name>
    <dbReference type="NCBI Taxonomy" id="1133319"/>
    <lineage>
        <taxon>Bacteria</taxon>
        <taxon>Pseudomonadati</taxon>
        <taxon>Bacteroidota</taxon>
        <taxon>Bacteroidia</taxon>
        <taxon>Bacteroidales</taxon>
        <taxon>Bacteroidaceae</taxon>
        <taxon>Bacteroides</taxon>
    </lineage>
</organism>
<comment type="caution">
    <text evidence="1">The sequence shown here is derived from an EMBL/GenBank/DDBJ whole genome shotgun (WGS) entry which is preliminary data.</text>
</comment>
<gene>
    <name evidence="1" type="ORF">GGR06_002611</name>
</gene>
<evidence type="ECO:0008006" key="3">
    <source>
        <dbReference type="Google" id="ProtNLM"/>
    </source>
</evidence>
<dbReference type="Proteomes" id="UP000560658">
    <property type="component" value="Unassembled WGS sequence"/>
</dbReference>
<protein>
    <recommendedName>
        <fullName evidence="3">Glycosyltransferase family 1 protein</fullName>
    </recommendedName>
</protein>